<organism evidence="1 2">
    <name type="scientific">Bacteroides nordii</name>
    <dbReference type="NCBI Taxonomy" id="291645"/>
    <lineage>
        <taxon>Bacteria</taxon>
        <taxon>Pseudomonadati</taxon>
        <taxon>Bacteroidota</taxon>
        <taxon>Bacteroidia</taxon>
        <taxon>Bacteroidales</taxon>
        <taxon>Bacteroidaceae</taxon>
        <taxon>Bacteroides</taxon>
    </lineage>
</organism>
<sequence>MPQISLYYQPVIGDSIPEINRQDWNISYNLGKNWRQATKGKKKNSSLFKVDITIYPELSLKNLVITQIYQVLFNLSPAIEVSLWKGMKLTAQMVIPIYNDGYPYLYGKVRPGFVGLSQSVRLPYNIWGTLTIGHFSNERYGVDLKVDHHCIWDERFTLSGRIGCTGAGYWEGFTMHYGTKKRITWSLGASFYWPQYNVETTMKVEQYLLGEKGVKLDIIRHFRYASIGFYAMKAEGVKANGGFRFQIALPPYKYKRRGYLPRIIPSKDMGMSYNAGNEQYYYKGYRAMPDDNIMQNNSFNPYFIKSELSNY</sequence>
<evidence type="ECO:0000313" key="2">
    <source>
        <dbReference type="Proteomes" id="UP000284379"/>
    </source>
</evidence>
<proteinExistence type="predicted"/>
<gene>
    <name evidence="1" type="ORF">DW888_20750</name>
</gene>
<comment type="caution">
    <text evidence="1">The sequence shown here is derived from an EMBL/GenBank/DDBJ whole genome shotgun (WGS) entry which is preliminary data.</text>
</comment>
<dbReference type="EMBL" id="QSGO01000042">
    <property type="protein sequence ID" value="RHB28367.1"/>
    <property type="molecule type" value="Genomic_DNA"/>
</dbReference>
<evidence type="ECO:0000313" key="1">
    <source>
        <dbReference type="EMBL" id="RHB28367.1"/>
    </source>
</evidence>
<reference evidence="1 2" key="1">
    <citation type="submission" date="2018-08" db="EMBL/GenBank/DDBJ databases">
        <title>A genome reference for cultivated species of the human gut microbiota.</title>
        <authorList>
            <person name="Zou Y."/>
            <person name="Xue W."/>
            <person name="Luo G."/>
        </authorList>
    </citation>
    <scope>NUCLEOTIDE SEQUENCE [LARGE SCALE GENOMIC DNA]</scope>
    <source>
        <strain evidence="1 2">AM40-30BH</strain>
    </source>
</reference>
<dbReference type="Proteomes" id="UP000284379">
    <property type="component" value="Unassembled WGS sequence"/>
</dbReference>
<accession>A0A413V461</accession>
<protein>
    <submittedName>
        <fullName evidence="1">Uncharacterized protein</fullName>
    </submittedName>
</protein>
<name>A0A413V461_9BACE</name>
<dbReference type="AlphaFoldDB" id="A0A413V461"/>